<dbReference type="RefSeq" id="WP_012150181.1">
    <property type="nucleotide sequence ID" value="NC_009881.1"/>
</dbReference>
<sequence length="76" mass="8705">MLNFSDALLSKNDADQVIKLLKSKLVNMDNEDLANKNIYTDIGNCYHNLGIAYFNKADYQSAKNTIELLFYKLLNI</sequence>
<reference evidence="1" key="1">
    <citation type="submission" date="2007-09" db="EMBL/GenBank/DDBJ databases">
        <title>Complete Genome Sequence of Rickettsia akari.</title>
        <authorList>
            <person name="Madan A."/>
            <person name="Fahey J."/>
            <person name="Helton E."/>
            <person name="Ketteman M."/>
            <person name="Madan A."/>
            <person name="Rodrigues S."/>
            <person name="Sanchez A."/>
            <person name="Whiting M."/>
            <person name="Dasch G."/>
            <person name="Eremeeva M."/>
        </authorList>
    </citation>
    <scope>NUCLEOTIDE SEQUENCE</scope>
    <source>
        <strain evidence="1">Hartford</strain>
    </source>
</reference>
<dbReference type="EMBL" id="CP000847">
    <property type="protein sequence ID" value="ABV75552.1"/>
    <property type="molecule type" value="Genomic_DNA"/>
</dbReference>
<proteinExistence type="predicted"/>
<accession>A8GQ77</accession>
<dbReference type="InterPro" id="IPR011990">
    <property type="entry name" value="TPR-like_helical_dom_sf"/>
</dbReference>
<dbReference type="HOGENOM" id="CLU_2652129_0_0_5"/>
<dbReference type="Proteomes" id="UP000006830">
    <property type="component" value="Chromosome"/>
</dbReference>
<organism evidence="1 2">
    <name type="scientific">Rickettsia akari (strain Hartford)</name>
    <dbReference type="NCBI Taxonomy" id="293614"/>
    <lineage>
        <taxon>Bacteria</taxon>
        <taxon>Pseudomonadati</taxon>
        <taxon>Pseudomonadota</taxon>
        <taxon>Alphaproteobacteria</taxon>
        <taxon>Rickettsiales</taxon>
        <taxon>Rickettsiaceae</taxon>
        <taxon>Rickettsieae</taxon>
        <taxon>Rickettsia</taxon>
        <taxon>spotted fever group</taxon>
    </lineage>
</organism>
<dbReference type="Gene3D" id="1.25.40.10">
    <property type="entry name" value="Tetratricopeptide repeat domain"/>
    <property type="match status" value="1"/>
</dbReference>
<evidence type="ECO:0000313" key="1">
    <source>
        <dbReference type="EMBL" id="ABV75552.1"/>
    </source>
</evidence>
<gene>
    <name evidence="1" type="ordered locus">A1C_06645</name>
</gene>
<dbReference type="KEGG" id="rak:A1C_06645"/>
<keyword evidence="2" id="KW-1185">Reference proteome</keyword>
<dbReference type="AlphaFoldDB" id="A8GQ77"/>
<name>A8GQ77_RICAH</name>
<evidence type="ECO:0000313" key="2">
    <source>
        <dbReference type="Proteomes" id="UP000006830"/>
    </source>
</evidence>
<evidence type="ECO:0008006" key="3">
    <source>
        <dbReference type="Google" id="ProtNLM"/>
    </source>
</evidence>
<protein>
    <recommendedName>
        <fullName evidence="3">Tetratricopeptide repeat-containing protein</fullName>
    </recommendedName>
</protein>
<dbReference type="STRING" id="293614.A1C_06645"/>